<dbReference type="Pfam" id="PF10502">
    <property type="entry name" value="Peptidase_S26"/>
    <property type="match status" value="1"/>
</dbReference>
<evidence type="ECO:0000256" key="3">
    <source>
        <dbReference type="ARBA" id="ARBA00009370"/>
    </source>
</evidence>
<dbReference type="RefSeq" id="WP_058231435.1">
    <property type="nucleotide sequence ID" value="NZ_FMYG01000002.1"/>
</dbReference>
<evidence type="ECO:0000313" key="9">
    <source>
        <dbReference type="EMBL" id="SDB93512.1"/>
    </source>
</evidence>
<keyword evidence="7" id="KW-1133">Transmembrane helix</keyword>
<evidence type="ECO:0000256" key="2">
    <source>
        <dbReference type="ARBA" id="ARBA00004401"/>
    </source>
</evidence>
<dbReference type="OrthoDB" id="9815782at2"/>
<evidence type="ECO:0000256" key="4">
    <source>
        <dbReference type="ARBA" id="ARBA00013208"/>
    </source>
</evidence>
<evidence type="ECO:0000313" key="10">
    <source>
        <dbReference type="Proteomes" id="UP000183203"/>
    </source>
</evidence>
<organism evidence="9 10">
    <name type="scientific">Microbacterium enclense</name>
    <dbReference type="NCBI Taxonomy" id="993073"/>
    <lineage>
        <taxon>Bacteria</taxon>
        <taxon>Bacillati</taxon>
        <taxon>Actinomycetota</taxon>
        <taxon>Actinomycetes</taxon>
        <taxon>Micrococcales</taxon>
        <taxon>Microbacteriaceae</taxon>
        <taxon>Microbacterium</taxon>
    </lineage>
</organism>
<feature type="active site" evidence="6">
    <location>
        <position position="132"/>
    </location>
</feature>
<name>A0A1G6HGZ2_9MICO</name>
<dbReference type="InterPro" id="IPR000223">
    <property type="entry name" value="Pept_S26A_signal_pept_1"/>
</dbReference>
<comment type="catalytic activity">
    <reaction evidence="1 7">
        <text>Cleavage of hydrophobic, N-terminal signal or leader sequences from secreted and periplasmic proteins.</text>
        <dbReference type="EC" id="3.4.21.89"/>
    </reaction>
</comment>
<dbReference type="GO" id="GO:0004252">
    <property type="term" value="F:serine-type endopeptidase activity"/>
    <property type="evidence" value="ECO:0007669"/>
    <property type="project" value="InterPro"/>
</dbReference>
<protein>
    <recommendedName>
        <fullName evidence="4 7">Signal peptidase I</fullName>
        <ecNumber evidence="4 7">3.4.21.89</ecNumber>
    </recommendedName>
</protein>
<keyword evidence="7" id="KW-0472">Membrane</keyword>
<dbReference type="PRINTS" id="PR00727">
    <property type="entry name" value="LEADERPTASE"/>
</dbReference>
<dbReference type="GO" id="GO:0006465">
    <property type="term" value="P:signal peptide processing"/>
    <property type="evidence" value="ECO:0007669"/>
    <property type="project" value="InterPro"/>
</dbReference>
<dbReference type="Gene3D" id="2.10.109.10">
    <property type="entry name" value="Umud Fragment, subunit A"/>
    <property type="match status" value="1"/>
</dbReference>
<dbReference type="EC" id="3.4.21.89" evidence="4 7"/>
<evidence type="ECO:0000259" key="8">
    <source>
        <dbReference type="Pfam" id="PF10502"/>
    </source>
</evidence>
<dbReference type="GO" id="GO:0005886">
    <property type="term" value="C:plasma membrane"/>
    <property type="evidence" value="ECO:0007669"/>
    <property type="project" value="UniProtKB-SubCell"/>
</dbReference>
<dbReference type="Proteomes" id="UP000183203">
    <property type="component" value="Unassembled WGS sequence"/>
</dbReference>
<feature type="domain" description="Peptidase S26" evidence="8">
    <location>
        <begin position="30"/>
        <end position="225"/>
    </location>
</feature>
<dbReference type="InterPro" id="IPR036286">
    <property type="entry name" value="LexA/Signal_pep-like_sf"/>
</dbReference>
<dbReference type="InterPro" id="IPR019533">
    <property type="entry name" value="Peptidase_S26"/>
</dbReference>
<keyword evidence="5 7" id="KW-0378">Hydrolase</keyword>
<dbReference type="InterPro" id="IPR019758">
    <property type="entry name" value="Pept_S26A_signal_pept_1_CS"/>
</dbReference>
<feature type="active site" evidence="6">
    <location>
        <position position="59"/>
    </location>
</feature>
<proteinExistence type="inferred from homology"/>
<dbReference type="SUPFAM" id="SSF51306">
    <property type="entry name" value="LexA/Signal peptidase"/>
    <property type="match status" value="1"/>
</dbReference>
<dbReference type="NCBIfam" id="TIGR02227">
    <property type="entry name" value="sigpep_I_bact"/>
    <property type="match status" value="1"/>
</dbReference>
<reference evidence="9 10" key="1">
    <citation type="submission" date="2016-09" db="EMBL/GenBank/DDBJ databases">
        <authorList>
            <person name="Capua I."/>
            <person name="De Benedictis P."/>
            <person name="Joannis T."/>
            <person name="Lombin L.H."/>
            <person name="Cattoli G."/>
        </authorList>
    </citation>
    <scope>NUCLEOTIDE SEQUENCE [LARGE SCALE GENOMIC DNA]</scope>
    <source>
        <strain evidence="9 10">NIO-1002</strain>
    </source>
</reference>
<dbReference type="AlphaFoldDB" id="A0A1G6HGZ2"/>
<accession>A0A1G6HGZ2</accession>
<keyword evidence="7" id="KW-0812">Transmembrane</keyword>
<comment type="similarity">
    <text evidence="3 7">Belongs to the peptidase S26 family.</text>
</comment>
<dbReference type="STRING" id="993073.AS029_04720"/>
<keyword evidence="7" id="KW-0645">Protease</keyword>
<evidence type="ECO:0000256" key="1">
    <source>
        <dbReference type="ARBA" id="ARBA00000677"/>
    </source>
</evidence>
<dbReference type="PROSITE" id="PS00761">
    <property type="entry name" value="SPASE_I_3"/>
    <property type="match status" value="1"/>
</dbReference>
<evidence type="ECO:0000256" key="5">
    <source>
        <dbReference type="ARBA" id="ARBA00022801"/>
    </source>
</evidence>
<dbReference type="PANTHER" id="PTHR43390">
    <property type="entry name" value="SIGNAL PEPTIDASE I"/>
    <property type="match status" value="1"/>
</dbReference>
<evidence type="ECO:0000256" key="7">
    <source>
        <dbReference type="RuleBase" id="RU362042"/>
    </source>
</evidence>
<dbReference type="EMBL" id="FMYG01000002">
    <property type="protein sequence ID" value="SDB93512.1"/>
    <property type="molecule type" value="Genomic_DNA"/>
</dbReference>
<dbReference type="GO" id="GO:0009003">
    <property type="term" value="F:signal peptidase activity"/>
    <property type="evidence" value="ECO:0007669"/>
    <property type="project" value="UniProtKB-EC"/>
</dbReference>
<dbReference type="PANTHER" id="PTHR43390:SF1">
    <property type="entry name" value="CHLOROPLAST PROCESSING PEPTIDASE"/>
    <property type="match status" value="1"/>
</dbReference>
<dbReference type="CDD" id="cd06530">
    <property type="entry name" value="S26_SPase_I"/>
    <property type="match status" value="1"/>
</dbReference>
<comment type="subcellular location">
    <subcellularLocation>
        <location evidence="2">Cell membrane</location>
        <topology evidence="2">Single-pass type II membrane protein</topology>
    </subcellularLocation>
    <subcellularLocation>
        <location evidence="7">Membrane</location>
        <topology evidence="7">Single-pass type II membrane protein</topology>
    </subcellularLocation>
</comment>
<sequence length="249" mass="27265">MSDQTASTPDATASAAPERRRRGWGAFFRDLIVIIAIALLVSFLVKTFVVRSFYIPSASMEDTLLIKDRILVDELTPRFGEYSRGDVVVFRDPGGWLPAKPVEERSPVVEGADWVLSLFGLSAPDSDDHLIKRVIGTAGDHVVCCNALGQTTVNGVPIEEPYVRLAPGATAPEPVPYDVTVPDGSLWVLGDNRNSSRDSRYNQDQPSKGFVPVDNVVGRAFLITWPFTRFGLIDFHHEVFAGVPAPAEQ</sequence>
<feature type="transmembrane region" description="Helical" evidence="7">
    <location>
        <begin position="27"/>
        <end position="49"/>
    </location>
</feature>
<evidence type="ECO:0000256" key="6">
    <source>
        <dbReference type="PIRSR" id="PIRSR600223-1"/>
    </source>
</evidence>
<gene>
    <name evidence="9" type="ORF">SAMN05216418_1193</name>
</gene>